<feature type="transmembrane region" description="Helical" evidence="1">
    <location>
        <begin position="96"/>
        <end position="116"/>
    </location>
</feature>
<dbReference type="RefSeq" id="WP_039219943.1">
    <property type="nucleotide sequence ID" value="NZ_JWLW01000015.1"/>
</dbReference>
<feature type="transmembrane region" description="Helical" evidence="1">
    <location>
        <begin position="128"/>
        <end position="151"/>
    </location>
</feature>
<keyword evidence="1" id="KW-0812">Transmembrane</keyword>
<dbReference type="Proteomes" id="UP000031197">
    <property type="component" value="Unassembled WGS sequence"/>
</dbReference>
<evidence type="ECO:0000313" key="2">
    <source>
        <dbReference type="EMBL" id="KHT52926.1"/>
    </source>
</evidence>
<feature type="transmembrane region" description="Helical" evidence="1">
    <location>
        <begin position="45"/>
        <end position="66"/>
    </location>
</feature>
<name>A0A0B3Y7F4_9ALTE</name>
<evidence type="ECO:0000313" key="3">
    <source>
        <dbReference type="Proteomes" id="UP000031197"/>
    </source>
</evidence>
<gene>
    <name evidence="2" type="ORF">RJ41_09795</name>
</gene>
<evidence type="ECO:0000256" key="1">
    <source>
        <dbReference type="SAM" id="Phobius"/>
    </source>
</evidence>
<accession>A0A0B3Y7F4</accession>
<keyword evidence="3" id="KW-1185">Reference proteome</keyword>
<dbReference type="OrthoDB" id="6331747at2"/>
<proteinExistence type="predicted"/>
<protein>
    <submittedName>
        <fullName evidence="2">Uncharacterized protein</fullName>
    </submittedName>
</protein>
<dbReference type="AlphaFoldDB" id="A0A0B3Y7F4"/>
<dbReference type="EMBL" id="JWLW01000015">
    <property type="protein sequence ID" value="KHT52926.1"/>
    <property type="molecule type" value="Genomic_DNA"/>
</dbReference>
<keyword evidence="1" id="KW-1133">Transmembrane helix</keyword>
<sequence>MATSILVPPETEQEYLTITGKVSLALAFFVLVKAALATINNTDSVIYWLLGLASLASAVYCVVLGIKSMKFAQNISRLGFWTLTFDDEYVDYVSSFSLRITCHILIFGTMILAFWGDSKWFADLMAPFGVTHALQVLLGVAAAAHGTSILWKLREEELDE</sequence>
<keyword evidence="1" id="KW-0472">Membrane</keyword>
<feature type="transmembrane region" description="Helical" evidence="1">
    <location>
        <begin position="22"/>
        <end position="39"/>
    </location>
</feature>
<reference evidence="2 3" key="1">
    <citation type="submission" date="2014-12" db="EMBL/GenBank/DDBJ databases">
        <title>Genome sequencing of Alteromonas marina AD001.</title>
        <authorList>
            <person name="Adrian T.G.S."/>
            <person name="Chan K.G."/>
        </authorList>
    </citation>
    <scope>NUCLEOTIDE SEQUENCE [LARGE SCALE GENOMIC DNA]</scope>
    <source>
        <strain evidence="2 3">AD001</strain>
    </source>
</reference>
<organism evidence="2 3">
    <name type="scientific">Alteromonas marina</name>
    <dbReference type="NCBI Taxonomy" id="203795"/>
    <lineage>
        <taxon>Bacteria</taxon>
        <taxon>Pseudomonadati</taxon>
        <taxon>Pseudomonadota</taxon>
        <taxon>Gammaproteobacteria</taxon>
        <taxon>Alteromonadales</taxon>
        <taxon>Alteromonadaceae</taxon>
        <taxon>Alteromonas/Salinimonas group</taxon>
        <taxon>Alteromonas</taxon>
    </lineage>
</organism>
<comment type="caution">
    <text evidence="2">The sequence shown here is derived from an EMBL/GenBank/DDBJ whole genome shotgun (WGS) entry which is preliminary data.</text>
</comment>